<reference evidence="5 6" key="1">
    <citation type="submission" date="2018-05" db="EMBL/GenBank/DDBJ databases">
        <title>Pararhodobacter marina sp. nov., isolated from deep-sea water of the Indian Ocean.</title>
        <authorList>
            <person name="Lai Q.Sr."/>
            <person name="Liu X."/>
            <person name="Shao Z."/>
        </authorList>
    </citation>
    <scope>NUCLEOTIDE SEQUENCE [LARGE SCALE GENOMIC DNA]</scope>
    <source>
        <strain evidence="5 6">CIC4N-9</strain>
    </source>
</reference>
<dbReference type="AlphaFoldDB" id="A0A2U2C6R5"/>
<evidence type="ECO:0000256" key="1">
    <source>
        <dbReference type="ARBA" id="ARBA00023015"/>
    </source>
</evidence>
<feature type="domain" description="HTH crp-type" evidence="4">
    <location>
        <begin position="150"/>
        <end position="224"/>
    </location>
</feature>
<dbReference type="InterPro" id="IPR012318">
    <property type="entry name" value="HTH_CRP"/>
</dbReference>
<proteinExistence type="predicted"/>
<keyword evidence="1" id="KW-0805">Transcription regulation</keyword>
<dbReference type="SUPFAM" id="SSF46785">
    <property type="entry name" value="Winged helix' DNA-binding domain"/>
    <property type="match status" value="1"/>
</dbReference>
<evidence type="ECO:0000313" key="6">
    <source>
        <dbReference type="Proteomes" id="UP000244940"/>
    </source>
</evidence>
<dbReference type="GO" id="GO:0003677">
    <property type="term" value="F:DNA binding"/>
    <property type="evidence" value="ECO:0007669"/>
    <property type="project" value="UniProtKB-KW"/>
</dbReference>
<dbReference type="InterPro" id="IPR014710">
    <property type="entry name" value="RmlC-like_jellyroll"/>
</dbReference>
<dbReference type="Pfam" id="PF13545">
    <property type="entry name" value="HTH_Crp_2"/>
    <property type="match status" value="1"/>
</dbReference>
<evidence type="ECO:0000256" key="2">
    <source>
        <dbReference type="ARBA" id="ARBA00023125"/>
    </source>
</evidence>
<dbReference type="InterPro" id="IPR018490">
    <property type="entry name" value="cNMP-bd_dom_sf"/>
</dbReference>
<sequence>MTSTLYPLSHRFLLGRARHRLDDEDQRTIEEMITDVERFTSAHSVLERGDVVSRSTLLIEGFIARVIKQDGRRHILALHVPGDFVDLHAFALKRLDHSIVSIGPVLVGYTPHTKLEEILETRPRLARMLWFSTLLDAAMHREWILKLEHLSADGRLAHLIAEIWQRLDFVGMADPSGFSFPLTQQELADSCGTTAIHMNRVVRKLRESGIADISRGRVTIMDTDALIELGGFDPAYLYGKGDLMLD</sequence>
<keyword evidence="6" id="KW-1185">Reference proteome</keyword>
<dbReference type="GeneID" id="94366409"/>
<dbReference type="SMART" id="SM00419">
    <property type="entry name" value="HTH_CRP"/>
    <property type="match status" value="1"/>
</dbReference>
<dbReference type="InterPro" id="IPR036390">
    <property type="entry name" value="WH_DNA-bd_sf"/>
</dbReference>
<dbReference type="InterPro" id="IPR036388">
    <property type="entry name" value="WH-like_DNA-bd_sf"/>
</dbReference>
<gene>
    <name evidence="5" type="ORF">C4N9_16045</name>
</gene>
<dbReference type="Proteomes" id="UP000244940">
    <property type="component" value="Unassembled WGS sequence"/>
</dbReference>
<dbReference type="OrthoDB" id="7584044at2"/>
<protein>
    <submittedName>
        <fullName evidence="5">Crp/Fnr family transcriptional regulator</fullName>
    </submittedName>
</protein>
<evidence type="ECO:0000313" key="5">
    <source>
        <dbReference type="EMBL" id="PWE27552.1"/>
    </source>
</evidence>
<keyword evidence="2" id="KW-0238">DNA-binding</keyword>
<organism evidence="5 6">
    <name type="scientific">Pararhodobacter marinus</name>
    <dbReference type="NCBI Taxonomy" id="2184063"/>
    <lineage>
        <taxon>Bacteria</taxon>
        <taxon>Pseudomonadati</taxon>
        <taxon>Pseudomonadota</taxon>
        <taxon>Alphaproteobacteria</taxon>
        <taxon>Rhodobacterales</taxon>
        <taxon>Paracoccaceae</taxon>
        <taxon>Pararhodobacter</taxon>
    </lineage>
</organism>
<dbReference type="CDD" id="cd00038">
    <property type="entry name" value="CAP_ED"/>
    <property type="match status" value="1"/>
</dbReference>
<comment type="caution">
    <text evidence="5">The sequence shown here is derived from an EMBL/GenBank/DDBJ whole genome shotgun (WGS) entry which is preliminary data.</text>
</comment>
<dbReference type="InterPro" id="IPR000595">
    <property type="entry name" value="cNMP-bd_dom"/>
</dbReference>
<dbReference type="Gene3D" id="2.60.120.10">
    <property type="entry name" value="Jelly Rolls"/>
    <property type="match status" value="1"/>
</dbReference>
<dbReference type="Pfam" id="PF00027">
    <property type="entry name" value="cNMP_binding"/>
    <property type="match status" value="1"/>
</dbReference>
<keyword evidence="3" id="KW-0804">Transcription</keyword>
<dbReference type="Gene3D" id="1.10.10.10">
    <property type="entry name" value="Winged helix-like DNA-binding domain superfamily/Winged helix DNA-binding domain"/>
    <property type="match status" value="1"/>
</dbReference>
<dbReference type="EMBL" id="QEYD01000010">
    <property type="protein sequence ID" value="PWE27552.1"/>
    <property type="molecule type" value="Genomic_DNA"/>
</dbReference>
<name>A0A2U2C6R5_9RHOB</name>
<dbReference type="RefSeq" id="WP_109534363.1">
    <property type="nucleotide sequence ID" value="NZ_CAXPUO010000056.1"/>
</dbReference>
<dbReference type="PROSITE" id="PS51063">
    <property type="entry name" value="HTH_CRP_2"/>
    <property type="match status" value="1"/>
</dbReference>
<evidence type="ECO:0000259" key="4">
    <source>
        <dbReference type="PROSITE" id="PS51063"/>
    </source>
</evidence>
<dbReference type="SUPFAM" id="SSF51206">
    <property type="entry name" value="cAMP-binding domain-like"/>
    <property type="match status" value="1"/>
</dbReference>
<dbReference type="GO" id="GO:0006355">
    <property type="term" value="P:regulation of DNA-templated transcription"/>
    <property type="evidence" value="ECO:0007669"/>
    <property type="project" value="InterPro"/>
</dbReference>
<evidence type="ECO:0000256" key="3">
    <source>
        <dbReference type="ARBA" id="ARBA00023163"/>
    </source>
</evidence>
<accession>A0A2U2C6R5</accession>